<dbReference type="Pfam" id="PF13808">
    <property type="entry name" value="DDE_Tnp_1_assoc"/>
    <property type="match status" value="1"/>
</dbReference>
<evidence type="ECO:0000313" key="2">
    <source>
        <dbReference type="EMBL" id="XBH06435.1"/>
    </source>
</evidence>
<evidence type="ECO:0000259" key="1">
    <source>
        <dbReference type="Pfam" id="PF13808"/>
    </source>
</evidence>
<proteinExistence type="predicted"/>
<organism evidence="2">
    <name type="scientific">Singulisphaera sp. Ch08</name>
    <dbReference type="NCBI Taxonomy" id="3120278"/>
    <lineage>
        <taxon>Bacteria</taxon>
        <taxon>Pseudomonadati</taxon>
        <taxon>Planctomycetota</taxon>
        <taxon>Planctomycetia</taxon>
        <taxon>Isosphaerales</taxon>
        <taxon>Isosphaeraceae</taxon>
        <taxon>Singulisphaera</taxon>
    </lineage>
</organism>
<dbReference type="PANTHER" id="PTHR30298">
    <property type="entry name" value="H REPEAT-ASSOCIATED PREDICTED TRANSPOSASE"/>
    <property type="match status" value="1"/>
</dbReference>
<reference evidence="2" key="1">
    <citation type="submission" date="2024-05" db="EMBL/GenBank/DDBJ databases">
        <title>Planctomycetes of the genus Singulisphaera possess chitinolytic capabilities.</title>
        <authorList>
            <person name="Ivanova A."/>
        </authorList>
    </citation>
    <scope>NUCLEOTIDE SEQUENCE</scope>
    <source>
        <strain evidence="2">Ch08T</strain>
    </source>
</reference>
<dbReference type="RefSeq" id="WP_406699286.1">
    <property type="nucleotide sequence ID" value="NZ_CP155447.1"/>
</dbReference>
<sequence length="162" mass="17477">MVDIAIIAVCGVICGCDGPTAIHRWDKNRASWLAQHLALPNGIPSRDCIRRLLMALKPEAFQRCFQAWICDAIPADPKNPRRLVAIDGKACRGSHDAAKGLGNLCTSSAPGPASSRASRWVRWPPKLSTWTGSFFVLNHVQIMGATGCTQPVSQKPGQSFTG</sequence>
<protein>
    <submittedName>
        <fullName evidence="2">ISAs1 family transposase</fullName>
    </submittedName>
</protein>
<dbReference type="InterPro" id="IPR047647">
    <property type="entry name" value="ISAs1_transpos"/>
</dbReference>
<feature type="domain" description="H repeat-associated protein N-terminal" evidence="1">
    <location>
        <begin position="2"/>
        <end position="69"/>
    </location>
</feature>
<dbReference type="AlphaFoldDB" id="A0AAU7CMV8"/>
<name>A0AAU7CMV8_9BACT</name>
<dbReference type="NCBIfam" id="NF033564">
    <property type="entry name" value="transpos_ISAs1"/>
    <property type="match status" value="1"/>
</dbReference>
<dbReference type="InterPro" id="IPR051698">
    <property type="entry name" value="Transposase_11-like"/>
</dbReference>
<dbReference type="EMBL" id="CP155447">
    <property type="protein sequence ID" value="XBH06435.1"/>
    <property type="molecule type" value="Genomic_DNA"/>
</dbReference>
<dbReference type="InterPro" id="IPR032806">
    <property type="entry name" value="YbfD_N"/>
</dbReference>
<accession>A0AAU7CMV8</accession>
<dbReference type="PANTHER" id="PTHR30298:SF0">
    <property type="entry name" value="PROTEIN YBFL-RELATED"/>
    <property type="match status" value="1"/>
</dbReference>
<gene>
    <name evidence="2" type="ORF">V5E97_10470</name>
</gene>